<dbReference type="SUPFAM" id="SSF50341">
    <property type="entry name" value="CheW-like"/>
    <property type="match status" value="1"/>
</dbReference>
<dbReference type="PIRSF" id="PIRSF002867">
    <property type="entry name" value="CheV"/>
    <property type="match status" value="1"/>
</dbReference>
<dbReference type="GO" id="GO:0000160">
    <property type="term" value="P:phosphorelay signal transduction system"/>
    <property type="evidence" value="ECO:0007669"/>
    <property type="project" value="InterPro"/>
</dbReference>
<dbReference type="InterPro" id="IPR001789">
    <property type="entry name" value="Sig_transdc_resp-reg_receiver"/>
</dbReference>
<dbReference type="RefSeq" id="WP_017376359.1">
    <property type="nucleotide sequence ID" value="NZ_CP012508.1"/>
</dbReference>
<dbReference type="OrthoDB" id="9803176at2"/>
<organism evidence="1 2">
    <name type="scientific">Piscirickettsia salmonis</name>
    <dbReference type="NCBI Taxonomy" id="1238"/>
    <lineage>
        <taxon>Bacteria</taxon>
        <taxon>Pseudomonadati</taxon>
        <taxon>Pseudomonadota</taxon>
        <taxon>Gammaproteobacteria</taxon>
        <taxon>Thiotrichales</taxon>
        <taxon>Piscirickettsiaceae</taxon>
        <taxon>Piscirickettsia</taxon>
    </lineage>
</organism>
<dbReference type="SUPFAM" id="SSF52172">
    <property type="entry name" value="CheY-like"/>
    <property type="match status" value="1"/>
</dbReference>
<reference evidence="1 2" key="1">
    <citation type="journal article" date="2014" name="Genome Announc.">
        <title>Comparative Genome Analysis of Two Isolates of the Fish Pathogen Piscirickettsia salmonis from Different Hosts Reveals Major Differences in Virulence-Associated Secretion Systems.</title>
        <authorList>
            <person name="Bohle H."/>
            <person name="Henriquez P."/>
            <person name="Grothusen H."/>
            <person name="Navas E."/>
            <person name="Sandoval A."/>
            <person name="Bustamante F."/>
            <person name="Bustos P."/>
            <person name="Mancilla M."/>
        </authorList>
    </citation>
    <scope>NUCLEOTIDE SEQUENCE [LARGE SCALE GENOMIC DNA]</scope>
    <source>
        <strain evidence="2">B1-32597</strain>
    </source>
</reference>
<dbReference type="Gene3D" id="2.40.50.180">
    <property type="entry name" value="CheA-289, Domain 4"/>
    <property type="match status" value="1"/>
</dbReference>
<gene>
    <name evidence="1" type="ORF">KU39_2431</name>
</gene>
<evidence type="ECO:0000313" key="2">
    <source>
        <dbReference type="Proteomes" id="UP000029558"/>
    </source>
</evidence>
<sequence length="310" mass="35269">MTDLIETVDMRTDIAGKNRVELLLFKVSRNQFYGINVFKVREIMTCPKLTKVPDSHEAIRGIVKIRGFHSLAVISLNKILHDEFLDHKSLNTLMIAEYNRRLIGLLVSEVDQIIQTSWQKIHSPPKGLNNTHFLTAITQHDKKIIEILDIEKILETVMPPNLTVSESAKSKHHHTTTQHTVLLVDDSRVAKRQIANILDQLKVQYITASDGIEAFEMLTKMVEGTDNINSKLLMMLSDIEMPNMDGYTLTSKCREHPKLKDLYIVLNTSISGEFNQQMAKRVKADQFLAKINGDEIANVICERRKIAALS</sequence>
<dbReference type="SMART" id="SM00448">
    <property type="entry name" value="REC"/>
    <property type="match status" value="1"/>
</dbReference>
<dbReference type="PANTHER" id="PTHR47233:SF3">
    <property type="entry name" value="CHEMOTAXIS PROTEIN CHEV"/>
    <property type="match status" value="1"/>
</dbReference>
<dbReference type="PROSITE" id="PS50851">
    <property type="entry name" value="CHEW"/>
    <property type="match status" value="1"/>
</dbReference>
<dbReference type="InterPro" id="IPR002545">
    <property type="entry name" value="CheW-lke_dom"/>
</dbReference>
<dbReference type="Gene3D" id="3.40.50.2300">
    <property type="match status" value="1"/>
</dbReference>
<dbReference type="SMART" id="SM00260">
    <property type="entry name" value="CheW"/>
    <property type="match status" value="1"/>
</dbReference>
<dbReference type="EMBL" id="CP012508">
    <property type="protein sequence ID" value="ALB23609.1"/>
    <property type="molecule type" value="Genomic_DNA"/>
</dbReference>
<dbReference type="AlphaFoldDB" id="A0A1L6TDT7"/>
<dbReference type="Proteomes" id="UP000029558">
    <property type="component" value="Chromosome"/>
</dbReference>
<dbReference type="InterPro" id="IPR036061">
    <property type="entry name" value="CheW-like_dom_sf"/>
</dbReference>
<dbReference type="Gene3D" id="2.30.30.40">
    <property type="entry name" value="SH3 Domains"/>
    <property type="match status" value="1"/>
</dbReference>
<proteinExistence type="predicted"/>
<accession>A0A1L6TDT7</accession>
<dbReference type="InterPro" id="IPR024181">
    <property type="entry name" value="Chemotax_regulator_CheV"/>
</dbReference>
<dbReference type="Pfam" id="PF01584">
    <property type="entry name" value="CheW"/>
    <property type="match status" value="1"/>
</dbReference>
<evidence type="ECO:0000313" key="1">
    <source>
        <dbReference type="EMBL" id="ALB23609.1"/>
    </source>
</evidence>
<protein>
    <submittedName>
        <fullName evidence="1">Response regulator</fullName>
    </submittedName>
</protein>
<dbReference type="InterPro" id="IPR011006">
    <property type="entry name" value="CheY-like_superfamily"/>
</dbReference>
<dbReference type="PANTHER" id="PTHR47233">
    <property type="entry name" value="CHEMOTAXIS PROTEIN CHEV"/>
    <property type="match status" value="1"/>
</dbReference>
<dbReference type="Pfam" id="PF00072">
    <property type="entry name" value="Response_reg"/>
    <property type="match status" value="1"/>
</dbReference>
<name>A0A1L6TDT7_PISSA</name>
<dbReference type="GO" id="GO:0006935">
    <property type="term" value="P:chemotaxis"/>
    <property type="evidence" value="ECO:0007669"/>
    <property type="project" value="InterPro"/>
</dbReference>
<dbReference type="PROSITE" id="PS50110">
    <property type="entry name" value="RESPONSE_REGULATORY"/>
    <property type="match status" value="1"/>
</dbReference>